<dbReference type="GO" id="GO:0005506">
    <property type="term" value="F:iron ion binding"/>
    <property type="evidence" value="ECO:0007669"/>
    <property type="project" value="InterPro"/>
</dbReference>
<comment type="function">
    <text evidence="14">Converts trimethyllysine (TML) into hydroxytrimethyllysine (HTML).</text>
</comment>
<dbReference type="InterPro" id="IPR050411">
    <property type="entry name" value="AlphaKG_dependent_hydroxylases"/>
</dbReference>
<comment type="cofactor">
    <cofactor evidence="1">
        <name>Fe(2+)</name>
        <dbReference type="ChEBI" id="CHEBI:29033"/>
    </cofactor>
</comment>
<reference evidence="20 21" key="1">
    <citation type="submission" date="2015-07" db="EMBL/GenBank/DDBJ databases">
        <title>Comparative genomics of the Sigatoka disease complex on banana suggests a link between parallel evolutionary changes in Pseudocercospora fijiensis and Pseudocercospora eumusae and increased virulence on the banana host.</title>
        <authorList>
            <person name="Chang T.-C."/>
            <person name="Salvucci A."/>
            <person name="Crous P.W."/>
            <person name="Stergiopoulos I."/>
        </authorList>
    </citation>
    <scope>NUCLEOTIDE SEQUENCE [LARGE SCALE GENOMIC DNA]</scope>
    <source>
        <strain evidence="20 21">CBS 116634</strain>
    </source>
</reference>
<evidence type="ECO:0000256" key="6">
    <source>
        <dbReference type="ARBA" id="ARBA00022723"/>
    </source>
</evidence>
<accession>A0A139HZF6</accession>
<dbReference type="Pfam" id="PF02668">
    <property type="entry name" value="TauD"/>
    <property type="match status" value="1"/>
</dbReference>
<feature type="domain" description="TauD/TfdA-like" evidence="18">
    <location>
        <begin position="226"/>
        <end position="463"/>
    </location>
</feature>
<dbReference type="FunFam" id="3.30.2020.30:FF:000002">
    <property type="entry name" value="Putative gamma-butyrobetaine dioxygenase"/>
    <property type="match status" value="1"/>
</dbReference>
<dbReference type="GO" id="GO:0005739">
    <property type="term" value="C:mitochondrion"/>
    <property type="evidence" value="ECO:0007669"/>
    <property type="project" value="TreeGrafter"/>
</dbReference>
<dbReference type="InterPro" id="IPR042098">
    <property type="entry name" value="TauD-like_sf"/>
</dbReference>
<evidence type="ECO:0000256" key="12">
    <source>
        <dbReference type="ARBA" id="ARBA00031778"/>
    </source>
</evidence>
<protein>
    <recommendedName>
        <fullName evidence="16">Trimethyllysine dioxygenase</fullName>
        <ecNumber evidence="5">1.14.11.8</ecNumber>
    </recommendedName>
    <alternativeName>
        <fullName evidence="12">Epsilon-trimethyllysine 2-oxoglutarate dioxygenase</fullName>
    </alternativeName>
    <alternativeName>
        <fullName evidence="11">TML hydroxylase</fullName>
    </alternativeName>
    <alternativeName>
        <fullName evidence="13">TML-alpha-ketoglutarate dioxygenase</fullName>
    </alternativeName>
</protein>
<comment type="catalytic activity">
    <reaction evidence="15">
        <text>N(6),N(6),N(6)-trimethyl-L-lysine + 2-oxoglutarate + O2 = (3S)-3-hydroxy-N(6),N(6),N(6)-trimethyl-L-lysine + succinate + CO2</text>
        <dbReference type="Rhea" id="RHEA:14181"/>
        <dbReference type="ChEBI" id="CHEBI:15379"/>
        <dbReference type="ChEBI" id="CHEBI:16526"/>
        <dbReference type="ChEBI" id="CHEBI:16810"/>
        <dbReference type="ChEBI" id="CHEBI:30031"/>
        <dbReference type="ChEBI" id="CHEBI:58100"/>
        <dbReference type="ChEBI" id="CHEBI:141499"/>
        <dbReference type="EC" id="1.14.11.8"/>
    </reaction>
</comment>
<dbReference type="Proteomes" id="UP000073492">
    <property type="component" value="Unassembled WGS sequence"/>
</dbReference>
<feature type="domain" description="Gamma-butyrobetaine hydroxylase-like N-terminal" evidence="19">
    <location>
        <begin position="115"/>
        <end position="194"/>
    </location>
</feature>
<dbReference type="EMBL" id="LFZO01000527">
    <property type="protein sequence ID" value="KXT07818.1"/>
    <property type="molecule type" value="Genomic_DNA"/>
</dbReference>
<comment type="similarity">
    <text evidence="4">Belongs to the gamma-BBH/TMLD family.</text>
</comment>
<dbReference type="FunFam" id="3.60.130.10:FF:000001">
    <property type="entry name" value="Trimethyllysine dioxygenase, mitochondrial"/>
    <property type="match status" value="1"/>
</dbReference>
<keyword evidence="6" id="KW-0479">Metal-binding</keyword>
<keyword evidence="8" id="KW-0223">Dioxygenase</keyword>
<evidence type="ECO:0000256" key="1">
    <source>
        <dbReference type="ARBA" id="ARBA00001954"/>
    </source>
</evidence>
<dbReference type="Gene3D" id="3.60.130.10">
    <property type="entry name" value="Clavaminate synthase-like"/>
    <property type="match status" value="1"/>
</dbReference>
<name>A0A139HZF6_9PEZI</name>
<feature type="region of interest" description="Disordered" evidence="17">
    <location>
        <begin position="39"/>
        <end position="82"/>
    </location>
</feature>
<dbReference type="AlphaFoldDB" id="A0A139HZF6"/>
<keyword evidence="21" id="KW-1185">Reference proteome</keyword>
<sequence length="490" mass="54101">MSMLRQVVRGAVHKDLDFGIARTTRVCLCTVKAVQRQGTRRSFSASTSNRQAVSLDPPSGRLGHDVPFDRTGGSPKAYKTTSQPDYLLSPSARFHPIAQIDESPSSLSLVFLEGSLQIHDEAENRYTKIPAQWLRDNCSCSQCRNTDTAQRQINVLEGNINFDVSDAKINGEKQKVVTVKFVDGHQSQYHVDYLLNRRGPRMTKSRFGLAPITTWKADISSSPPMVDYSAVSEKAGMSSLLHKIRALGFCIVDGMPATPEATEALLDTIGPIRNTHYGGFYDFTADLTMKDTAYTSEYLEPHTDNTYFTEPAGIQALHMLSHTEGTGGESSLVDGFGAAVQLFVEDRDAYTTLSTTGVYAHASGNEGISIQPSSAFPVLNHDLEAGHLTAVRWNNADRAGIAADFAGIEKWYEAAAKFNKLLNAPENVYWFKLKPGQTLLFDNWRVLHGRNSFTGKRRMCGGYINRDDFISKYRMTSMSAEDISFSTVSG</sequence>
<comment type="cofactor">
    <cofactor evidence="2">
        <name>L-ascorbate</name>
        <dbReference type="ChEBI" id="CHEBI:38290"/>
    </cofactor>
</comment>
<evidence type="ECO:0000313" key="21">
    <source>
        <dbReference type="Proteomes" id="UP000073492"/>
    </source>
</evidence>
<dbReference type="NCBIfam" id="TIGR02410">
    <property type="entry name" value="carnitine_TMLD"/>
    <property type="match status" value="1"/>
</dbReference>
<evidence type="ECO:0000256" key="9">
    <source>
        <dbReference type="ARBA" id="ARBA00023002"/>
    </source>
</evidence>
<comment type="caution">
    <text evidence="20">The sequence shown here is derived from an EMBL/GenBank/DDBJ whole genome shotgun (WGS) entry which is preliminary data.</text>
</comment>
<evidence type="ECO:0000256" key="16">
    <source>
        <dbReference type="ARBA" id="ARBA00071191"/>
    </source>
</evidence>
<dbReference type="GO" id="GO:0050353">
    <property type="term" value="F:trimethyllysine dioxygenase activity"/>
    <property type="evidence" value="ECO:0007669"/>
    <property type="project" value="UniProtKB-EC"/>
</dbReference>
<evidence type="ECO:0000259" key="18">
    <source>
        <dbReference type="Pfam" id="PF02668"/>
    </source>
</evidence>
<dbReference type="STRING" id="113226.A0A139HZF6"/>
<dbReference type="SUPFAM" id="SSF51197">
    <property type="entry name" value="Clavaminate synthase-like"/>
    <property type="match status" value="1"/>
</dbReference>
<evidence type="ECO:0000256" key="5">
    <source>
        <dbReference type="ARBA" id="ARBA00012267"/>
    </source>
</evidence>
<dbReference type="Pfam" id="PF06155">
    <property type="entry name" value="GBBH-like_N"/>
    <property type="match status" value="1"/>
</dbReference>
<dbReference type="PANTHER" id="PTHR10696:SF51">
    <property type="entry name" value="TRIMETHYLLYSINE DIOXYGENASE, MITOCHONDRIAL"/>
    <property type="match status" value="1"/>
</dbReference>
<dbReference type="GO" id="GO:0045329">
    <property type="term" value="P:carnitine biosynthetic process"/>
    <property type="evidence" value="ECO:0007669"/>
    <property type="project" value="UniProtKB-UniPathway"/>
</dbReference>
<comment type="pathway">
    <text evidence="3">Amine and polyamine biosynthesis; carnitine biosynthesis.</text>
</comment>
<evidence type="ECO:0000256" key="4">
    <source>
        <dbReference type="ARBA" id="ARBA00008654"/>
    </source>
</evidence>
<proteinExistence type="inferred from homology"/>
<evidence type="ECO:0000256" key="3">
    <source>
        <dbReference type="ARBA" id="ARBA00005022"/>
    </source>
</evidence>
<evidence type="ECO:0000256" key="2">
    <source>
        <dbReference type="ARBA" id="ARBA00001961"/>
    </source>
</evidence>
<evidence type="ECO:0000256" key="15">
    <source>
        <dbReference type="ARBA" id="ARBA00049334"/>
    </source>
</evidence>
<dbReference type="CDD" id="cd00250">
    <property type="entry name" value="CAS_like"/>
    <property type="match status" value="1"/>
</dbReference>
<evidence type="ECO:0000256" key="14">
    <source>
        <dbReference type="ARBA" id="ARBA00046008"/>
    </source>
</evidence>
<dbReference type="OrthoDB" id="408743at2759"/>
<evidence type="ECO:0000256" key="13">
    <source>
        <dbReference type="ARBA" id="ARBA00032283"/>
    </source>
</evidence>
<dbReference type="InterPro" id="IPR003819">
    <property type="entry name" value="TauD/TfdA-like"/>
</dbReference>
<dbReference type="EMBL" id="LFZO01000527">
    <property type="protein sequence ID" value="KXT07817.1"/>
    <property type="molecule type" value="Genomic_DNA"/>
</dbReference>
<evidence type="ECO:0000259" key="19">
    <source>
        <dbReference type="Pfam" id="PF06155"/>
    </source>
</evidence>
<feature type="compositionally biased region" description="Polar residues" evidence="17">
    <location>
        <begin position="39"/>
        <end position="52"/>
    </location>
</feature>
<dbReference type="Gene3D" id="3.30.2020.30">
    <property type="match status" value="1"/>
</dbReference>
<dbReference type="EC" id="1.14.11.8" evidence="5"/>
<keyword evidence="7" id="KW-0124">Carnitine biosynthesis</keyword>
<evidence type="ECO:0000256" key="7">
    <source>
        <dbReference type="ARBA" id="ARBA00022873"/>
    </source>
</evidence>
<evidence type="ECO:0000256" key="10">
    <source>
        <dbReference type="ARBA" id="ARBA00023004"/>
    </source>
</evidence>
<keyword evidence="9" id="KW-0560">Oxidoreductase</keyword>
<dbReference type="InterPro" id="IPR010376">
    <property type="entry name" value="GBBH-like_N"/>
</dbReference>
<keyword evidence="10" id="KW-0408">Iron</keyword>
<dbReference type="UniPathway" id="UPA00118"/>
<organism evidence="20 21">
    <name type="scientific">Pseudocercospora musae</name>
    <dbReference type="NCBI Taxonomy" id="113226"/>
    <lineage>
        <taxon>Eukaryota</taxon>
        <taxon>Fungi</taxon>
        <taxon>Dikarya</taxon>
        <taxon>Ascomycota</taxon>
        <taxon>Pezizomycotina</taxon>
        <taxon>Dothideomycetes</taxon>
        <taxon>Dothideomycetidae</taxon>
        <taxon>Mycosphaerellales</taxon>
        <taxon>Mycosphaerellaceae</taxon>
        <taxon>Pseudocercospora</taxon>
    </lineage>
</organism>
<evidence type="ECO:0000256" key="17">
    <source>
        <dbReference type="SAM" id="MobiDB-lite"/>
    </source>
</evidence>
<gene>
    <name evidence="20" type="ORF">AC579_9332</name>
</gene>
<evidence type="ECO:0000256" key="11">
    <source>
        <dbReference type="ARBA" id="ARBA00030363"/>
    </source>
</evidence>
<dbReference type="PANTHER" id="PTHR10696">
    <property type="entry name" value="GAMMA-BUTYROBETAINE HYDROXYLASE-RELATED"/>
    <property type="match status" value="1"/>
</dbReference>
<evidence type="ECO:0000256" key="8">
    <source>
        <dbReference type="ARBA" id="ARBA00022964"/>
    </source>
</evidence>
<dbReference type="InterPro" id="IPR038492">
    <property type="entry name" value="GBBH-like_N_sf"/>
</dbReference>
<dbReference type="InterPro" id="IPR012776">
    <property type="entry name" value="Trimethyllysine_dOase"/>
</dbReference>
<evidence type="ECO:0000313" key="20">
    <source>
        <dbReference type="EMBL" id="KXT07818.1"/>
    </source>
</evidence>